<accession>I2GJH3</accession>
<keyword evidence="2" id="KW-1185">Reference proteome</keyword>
<name>I2GJH3_9BACT</name>
<protein>
    <submittedName>
        <fullName evidence="1">Uncharacterized protein</fullName>
    </submittedName>
</protein>
<reference evidence="1 2" key="1">
    <citation type="journal article" date="2012" name="J. Bacteriol.">
        <title>Genome Sequence of the Filamentous Bacterium Fibrisoma limi BUZ 3T.</title>
        <authorList>
            <person name="Filippini M."/>
            <person name="Qi W."/>
            <person name="Jaenicke S."/>
            <person name="Goesmann A."/>
            <person name="Smits T.H."/>
            <person name="Bagheri H.C."/>
        </authorList>
    </citation>
    <scope>NUCLEOTIDE SEQUENCE [LARGE SCALE GENOMIC DNA]</scope>
    <source>
        <strain evidence="2">BUZ 3T</strain>
    </source>
</reference>
<organism evidence="1 2">
    <name type="scientific">Fibrisoma limi BUZ 3</name>
    <dbReference type="NCBI Taxonomy" id="1185876"/>
    <lineage>
        <taxon>Bacteria</taxon>
        <taxon>Pseudomonadati</taxon>
        <taxon>Bacteroidota</taxon>
        <taxon>Cytophagia</taxon>
        <taxon>Cytophagales</taxon>
        <taxon>Spirosomataceae</taxon>
        <taxon>Fibrisoma</taxon>
    </lineage>
</organism>
<proteinExistence type="predicted"/>
<dbReference type="AlphaFoldDB" id="I2GJH3"/>
<dbReference type="STRING" id="1185876.BN8_03188"/>
<dbReference type="EMBL" id="CAIT01000006">
    <property type="protein sequence ID" value="CCH54048.1"/>
    <property type="molecule type" value="Genomic_DNA"/>
</dbReference>
<evidence type="ECO:0000313" key="2">
    <source>
        <dbReference type="Proteomes" id="UP000009309"/>
    </source>
</evidence>
<gene>
    <name evidence="1" type="ORF">BN8_03188</name>
</gene>
<evidence type="ECO:0000313" key="1">
    <source>
        <dbReference type="EMBL" id="CCH54048.1"/>
    </source>
</evidence>
<comment type="caution">
    <text evidence="1">The sequence shown here is derived from an EMBL/GenBank/DDBJ whole genome shotgun (WGS) entry which is preliminary data.</text>
</comment>
<sequence length="45" mass="5271">MAFRQQSNTTFTVQMRVPEGVKRNKYEKNRNQIADPSFIIRVDVG</sequence>
<dbReference type="Proteomes" id="UP000009309">
    <property type="component" value="Unassembled WGS sequence"/>
</dbReference>